<gene>
    <name evidence="2" type="ORF">GRI48_06645</name>
</gene>
<reference evidence="2 3" key="1">
    <citation type="submission" date="2019-12" db="EMBL/GenBank/DDBJ databases">
        <title>Genomic-based taxomic classification of the family Erythrobacteraceae.</title>
        <authorList>
            <person name="Xu L."/>
        </authorList>
    </citation>
    <scope>NUCLEOTIDE SEQUENCE [LARGE SCALE GENOMIC DNA]</scope>
    <source>
        <strain evidence="2 3">MCCC 1A09965</strain>
    </source>
</reference>
<name>A0A844YCE1_9SPHN</name>
<accession>A0A844YCE1</accession>
<dbReference type="EMBL" id="WTYN01000001">
    <property type="protein sequence ID" value="MXO62686.1"/>
    <property type="molecule type" value="Genomic_DNA"/>
</dbReference>
<evidence type="ECO:0000313" key="2">
    <source>
        <dbReference type="EMBL" id="MXO62686.1"/>
    </source>
</evidence>
<evidence type="ECO:0000313" key="3">
    <source>
        <dbReference type="Proteomes" id="UP000445582"/>
    </source>
</evidence>
<sequence length="125" mass="13641">MRFVLAACLLSIASVPAFASPADVNAEEFYRDAIALQQKGMGAMFDKRTKPRMEQMKAAGMAAKARNDAATKRGNPIYCVSDAQRKKGMGPQQVVAMLGKVPQAQRQKSTLTDAWMAALVREYPC</sequence>
<organism evidence="2 3">
    <name type="scientific">Qipengyuania oceanensis</name>
    <dbReference type="NCBI Taxonomy" id="1463597"/>
    <lineage>
        <taxon>Bacteria</taxon>
        <taxon>Pseudomonadati</taxon>
        <taxon>Pseudomonadota</taxon>
        <taxon>Alphaproteobacteria</taxon>
        <taxon>Sphingomonadales</taxon>
        <taxon>Erythrobacteraceae</taxon>
        <taxon>Qipengyuania</taxon>
    </lineage>
</organism>
<dbReference type="OrthoDB" id="7428574at2"/>
<keyword evidence="3" id="KW-1185">Reference proteome</keyword>
<feature type="signal peptide" evidence="1">
    <location>
        <begin position="1"/>
        <end position="19"/>
    </location>
</feature>
<dbReference type="RefSeq" id="WP_160673149.1">
    <property type="nucleotide sequence ID" value="NZ_WTYN01000001.1"/>
</dbReference>
<dbReference type="Proteomes" id="UP000445582">
    <property type="component" value="Unassembled WGS sequence"/>
</dbReference>
<evidence type="ECO:0008006" key="4">
    <source>
        <dbReference type="Google" id="ProtNLM"/>
    </source>
</evidence>
<comment type="caution">
    <text evidence="2">The sequence shown here is derived from an EMBL/GenBank/DDBJ whole genome shotgun (WGS) entry which is preliminary data.</text>
</comment>
<proteinExistence type="predicted"/>
<dbReference type="AlphaFoldDB" id="A0A844YCE1"/>
<feature type="chain" id="PRO_5032523045" description="Rap1a immunity protein domain-containing protein" evidence="1">
    <location>
        <begin position="20"/>
        <end position="125"/>
    </location>
</feature>
<keyword evidence="1" id="KW-0732">Signal</keyword>
<protein>
    <recommendedName>
        <fullName evidence="4">Rap1a immunity protein domain-containing protein</fullName>
    </recommendedName>
</protein>
<evidence type="ECO:0000256" key="1">
    <source>
        <dbReference type="SAM" id="SignalP"/>
    </source>
</evidence>